<reference evidence="3" key="1">
    <citation type="journal article" date="2015" name="Nature">
        <title>Complex archaea that bridge the gap between prokaryotes and eukaryotes.</title>
        <authorList>
            <person name="Spang A."/>
            <person name="Saw J.H."/>
            <person name="Jorgensen S.L."/>
            <person name="Zaremba-Niedzwiedzka K."/>
            <person name="Martijn J."/>
            <person name="Lind A.E."/>
            <person name="van Eijk R."/>
            <person name="Schleper C."/>
            <person name="Guy L."/>
            <person name="Ettema T.J."/>
        </authorList>
    </citation>
    <scope>NUCLEOTIDE SEQUENCE</scope>
</reference>
<dbReference type="InterPro" id="IPR029045">
    <property type="entry name" value="ClpP/crotonase-like_dom_sf"/>
</dbReference>
<dbReference type="SUPFAM" id="SSF52096">
    <property type="entry name" value="ClpP/crotonase"/>
    <property type="match status" value="1"/>
</dbReference>
<protein>
    <recommendedName>
        <fullName evidence="2">Peptidase S49 domain-containing protein</fullName>
    </recommendedName>
</protein>
<dbReference type="InterPro" id="IPR002142">
    <property type="entry name" value="Peptidase_S49"/>
</dbReference>
<gene>
    <name evidence="3" type="ORF">LCGC14_1598730</name>
</gene>
<dbReference type="PANTHER" id="PTHR42987:SF4">
    <property type="entry name" value="PROTEASE SOHB-RELATED"/>
    <property type="match status" value="1"/>
</dbReference>
<dbReference type="GO" id="GO:0006508">
    <property type="term" value="P:proteolysis"/>
    <property type="evidence" value="ECO:0007669"/>
    <property type="project" value="InterPro"/>
</dbReference>
<organism evidence="3">
    <name type="scientific">marine sediment metagenome</name>
    <dbReference type="NCBI Taxonomy" id="412755"/>
    <lineage>
        <taxon>unclassified sequences</taxon>
        <taxon>metagenomes</taxon>
        <taxon>ecological metagenomes</taxon>
    </lineage>
</organism>
<evidence type="ECO:0000259" key="2">
    <source>
        <dbReference type="Pfam" id="PF01343"/>
    </source>
</evidence>
<sequence>MLVNLLDLFANNVWLLNPAFVERIQPIVIGLYNQGKLDIPRIGEAPEREIATTETRKDLVAHIPIWGTMTKKGGMSAEGMQTTEMRISEANNDESVSSLLLDIESNGGTVDGMAALGSAIRDSEKPVIAYVDNIAASAAYWAASQADTIVMNGDNFAEVGSIGALMIHQDSTKMIADKIGKIEIIRAPQSKDKARINPVEKLPASERERILNSLEVITDEFISKVKSGRGDRLNIEDENIFTGKMYNADQAQELGMVDHLGNFESAINIAKTLGNIVKQNIKAA</sequence>
<dbReference type="PANTHER" id="PTHR42987">
    <property type="entry name" value="PEPTIDASE S49"/>
    <property type="match status" value="1"/>
</dbReference>
<comment type="caution">
    <text evidence="3">The sequence shown here is derived from an EMBL/GenBank/DDBJ whole genome shotgun (WGS) entry which is preliminary data.</text>
</comment>
<feature type="domain" description="Peptidase S49" evidence="2">
    <location>
        <begin position="120"/>
        <end position="274"/>
    </location>
</feature>
<name>A0A0F9IC82_9ZZZZ</name>
<proteinExistence type="inferred from homology"/>
<accession>A0A0F9IC82</accession>
<dbReference type="EMBL" id="LAZR01012795">
    <property type="protein sequence ID" value="KKM25067.1"/>
    <property type="molecule type" value="Genomic_DNA"/>
</dbReference>
<dbReference type="Pfam" id="PF01343">
    <property type="entry name" value="Peptidase_S49"/>
    <property type="match status" value="1"/>
</dbReference>
<evidence type="ECO:0000313" key="3">
    <source>
        <dbReference type="EMBL" id="KKM25067.1"/>
    </source>
</evidence>
<dbReference type="Gene3D" id="3.90.226.10">
    <property type="entry name" value="2-enoyl-CoA Hydratase, Chain A, domain 1"/>
    <property type="match status" value="1"/>
</dbReference>
<dbReference type="AlphaFoldDB" id="A0A0F9IC82"/>
<comment type="similarity">
    <text evidence="1">Belongs to the peptidase S49 family.</text>
</comment>
<evidence type="ECO:0000256" key="1">
    <source>
        <dbReference type="ARBA" id="ARBA00008683"/>
    </source>
</evidence>
<dbReference type="GO" id="GO:0008233">
    <property type="term" value="F:peptidase activity"/>
    <property type="evidence" value="ECO:0007669"/>
    <property type="project" value="InterPro"/>
</dbReference>